<dbReference type="Proteomes" id="UP001501126">
    <property type="component" value="Unassembled WGS sequence"/>
</dbReference>
<evidence type="ECO:0008006" key="5">
    <source>
        <dbReference type="Google" id="ProtNLM"/>
    </source>
</evidence>
<keyword evidence="4" id="KW-1185">Reference proteome</keyword>
<reference evidence="4" key="1">
    <citation type="journal article" date="2019" name="Int. J. Syst. Evol. Microbiol.">
        <title>The Global Catalogue of Microorganisms (GCM) 10K type strain sequencing project: providing services to taxonomists for standard genome sequencing and annotation.</title>
        <authorList>
            <consortium name="The Broad Institute Genomics Platform"/>
            <consortium name="The Broad Institute Genome Sequencing Center for Infectious Disease"/>
            <person name="Wu L."/>
            <person name="Ma J."/>
        </authorList>
    </citation>
    <scope>NUCLEOTIDE SEQUENCE [LARGE SCALE GENOMIC DNA]</scope>
    <source>
        <strain evidence="4">JCM 16083</strain>
    </source>
</reference>
<comment type="caution">
    <text evidence="3">The sequence shown here is derived from an EMBL/GenBank/DDBJ whole genome shotgun (WGS) entry which is preliminary data.</text>
</comment>
<keyword evidence="1" id="KW-0812">Transmembrane</keyword>
<feature type="chain" id="PRO_5045281340" description="Cell wall anchor protein" evidence="2">
    <location>
        <begin position="21"/>
        <end position="306"/>
    </location>
</feature>
<keyword evidence="1" id="KW-1133">Transmembrane helix</keyword>
<evidence type="ECO:0000256" key="1">
    <source>
        <dbReference type="SAM" id="Phobius"/>
    </source>
</evidence>
<feature type="transmembrane region" description="Helical" evidence="1">
    <location>
        <begin position="154"/>
        <end position="174"/>
    </location>
</feature>
<evidence type="ECO:0000313" key="4">
    <source>
        <dbReference type="Proteomes" id="UP001501126"/>
    </source>
</evidence>
<sequence>MRHFLAILMLVSGMSASAQLLDSRIEKNTFYIGELNTLVLDASSIEDQITWPESLHLQGIRANLKNNKKDTILIEIIKAVQDSIKRNNLLISFTIWDSGMITLLPVKLYDTASFSFAPQLVQVLFPDTDPQGDILDIEEGRYVLPEELLSSKTWLIIGSIILAVLISIGIWWYLRKRKTVETVEEVIALPLREEAERRLQELMAKKYWASGQQKLHFIELSDIMRWYVQRRYHIDAMEKTTMELNAAMRMNLINTSHIEILTALLKQADFVKFAKLTLPEEEVIILNNQAIRFIEITEEKQETTEE</sequence>
<proteinExistence type="predicted"/>
<protein>
    <recommendedName>
        <fullName evidence="5">Cell wall anchor protein</fullName>
    </recommendedName>
</protein>
<gene>
    <name evidence="3" type="ORF">GCM10009118_12580</name>
</gene>
<name>A0ABP3XZM1_9FLAO</name>
<feature type="signal peptide" evidence="2">
    <location>
        <begin position="1"/>
        <end position="20"/>
    </location>
</feature>
<evidence type="ECO:0000256" key="2">
    <source>
        <dbReference type="SAM" id="SignalP"/>
    </source>
</evidence>
<dbReference type="EMBL" id="BAAAFH010000007">
    <property type="protein sequence ID" value="GAA0874850.1"/>
    <property type="molecule type" value="Genomic_DNA"/>
</dbReference>
<accession>A0ABP3XZM1</accession>
<keyword evidence="1" id="KW-0472">Membrane</keyword>
<dbReference type="RefSeq" id="WP_343785771.1">
    <property type="nucleotide sequence ID" value="NZ_BAAAFH010000007.1"/>
</dbReference>
<organism evidence="3 4">
    <name type="scientific">Wandonia haliotis</name>
    <dbReference type="NCBI Taxonomy" id="574963"/>
    <lineage>
        <taxon>Bacteria</taxon>
        <taxon>Pseudomonadati</taxon>
        <taxon>Bacteroidota</taxon>
        <taxon>Flavobacteriia</taxon>
        <taxon>Flavobacteriales</taxon>
        <taxon>Crocinitomicaceae</taxon>
        <taxon>Wandonia</taxon>
    </lineage>
</organism>
<evidence type="ECO:0000313" key="3">
    <source>
        <dbReference type="EMBL" id="GAA0874850.1"/>
    </source>
</evidence>
<keyword evidence="2" id="KW-0732">Signal</keyword>